<comment type="caution">
    <text evidence="1">The sequence shown here is derived from an EMBL/GenBank/DDBJ whole genome shotgun (WGS) entry which is preliminary data.</text>
</comment>
<reference evidence="1" key="1">
    <citation type="submission" date="2020-09" db="EMBL/GenBank/DDBJ databases">
        <title>Genome-Enabled Discovery of Anthraquinone Biosynthesis in Senna tora.</title>
        <authorList>
            <person name="Kang S.-H."/>
            <person name="Pandey R.P."/>
            <person name="Lee C.-M."/>
            <person name="Sim J.-S."/>
            <person name="Jeong J.-T."/>
            <person name="Choi B.-S."/>
            <person name="Jung M."/>
            <person name="Ginzburg D."/>
            <person name="Zhao K."/>
            <person name="Won S.Y."/>
            <person name="Oh T.-J."/>
            <person name="Yu Y."/>
            <person name="Kim N.-H."/>
            <person name="Lee O.R."/>
            <person name="Lee T.-H."/>
            <person name="Bashyal P."/>
            <person name="Kim T.-S."/>
            <person name="Lee W.-H."/>
            <person name="Kawkins C."/>
            <person name="Kim C.-K."/>
            <person name="Kim J.S."/>
            <person name="Ahn B.O."/>
            <person name="Rhee S.Y."/>
            <person name="Sohng J.K."/>
        </authorList>
    </citation>
    <scope>NUCLEOTIDE SEQUENCE</scope>
    <source>
        <tissue evidence="1">Leaf</tissue>
    </source>
</reference>
<keyword evidence="2" id="KW-1185">Reference proteome</keyword>
<gene>
    <name evidence="1" type="ORF">G2W53_000583</name>
</gene>
<organism evidence="1 2">
    <name type="scientific">Senna tora</name>
    <dbReference type="NCBI Taxonomy" id="362788"/>
    <lineage>
        <taxon>Eukaryota</taxon>
        <taxon>Viridiplantae</taxon>
        <taxon>Streptophyta</taxon>
        <taxon>Embryophyta</taxon>
        <taxon>Tracheophyta</taxon>
        <taxon>Spermatophyta</taxon>
        <taxon>Magnoliopsida</taxon>
        <taxon>eudicotyledons</taxon>
        <taxon>Gunneridae</taxon>
        <taxon>Pentapetalae</taxon>
        <taxon>rosids</taxon>
        <taxon>fabids</taxon>
        <taxon>Fabales</taxon>
        <taxon>Fabaceae</taxon>
        <taxon>Caesalpinioideae</taxon>
        <taxon>Cassia clade</taxon>
        <taxon>Senna</taxon>
    </lineage>
</organism>
<proteinExistence type="predicted"/>
<protein>
    <submittedName>
        <fullName evidence="1">Uncharacterized protein</fullName>
    </submittedName>
</protein>
<name>A0A834XFM2_9FABA</name>
<dbReference type="EMBL" id="JAAIUW010000001">
    <property type="protein sequence ID" value="KAF7843678.1"/>
    <property type="molecule type" value="Genomic_DNA"/>
</dbReference>
<evidence type="ECO:0000313" key="1">
    <source>
        <dbReference type="EMBL" id="KAF7843678.1"/>
    </source>
</evidence>
<dbReference type="AlphaFoldDB" id="A0A834XFM2"/>
<accession>A0A834XFM2</accession>
<sequence>MARNQSFPRFGKAIDPIMTKKKQAFK</sequence>
<dbReference type="Proteomes" id="UP000634136">
    <property type="component" value="Unassembled WGS sequence"/>
</dbReference>
<evidence type="ECO:0000313" key="2">
    <source>
        <dbReference type="Proteomes" id="UP000634136"/>
    </source>
</evidence>